<dbReference type="GeneID" id="32464541"/>
<dbReference type="InterPro" id="IPR050490">
    <property type="entry name" value="Bact_solute-bd_prot1"/>
</dbReference>
<dbReference type="PROSITE" id="PS51318">
    <property type="entry name" value="TAT"/>
    <property type="match status" value="1"/>
</dbReference>
<dbReference type="RefSeq" id="WP_044571325.1">
    <property type="nucleotide sequence ID" value="NZ_BAABDR010000003.1"/>
</dbReference>
<dbReference type="Gene3D" id="3.40.190.10">
    <property type="entry name" value="Periplasmic binding protein-like II"/>
    <property type="match status" value="2"/>
</dbReference>
<keyword evidence="3" id="KW-1185">Reference proteome</keyword>
<keyword evidence="2" id="KW-0762">Sugar transport</keyword>
<gene>
    <name evidence="2" type="ORF">J2Z30_003299</name>
    <name evidence="1" type="ORF">SIRAN4253</name>
</gene>
<dbReference type="PANTHER" id="PTHR43649:SF14">
    <property type="entry name" value="BLR3389 PROTEIN"/>
    <property type="match status" value="1"/>
</dbReference>
<protein>
    <submittedName>
        <fullName evidence="1">Extracellular solute-binding protein family 1</fullName>
    </submittedName>
    <submittedName>
        <fullName evidence="2">Multiple sugar transport system substrate-binding protein</fullName>
    </submittedName>
</protein>
<dbReference type="Pfam" id="PF01547">
    <property type="entry name" value="SBP_bac_1"/>
    <property type="match status" value="1"/>
</dbReference>
<proteinExistence type="predicted"/>
<accession>A0A060ZNS9</accession>
<dbReference type="HOGENOM" id="CLU_031285_12_4_11"/>
<dbReference type="EMBL" id="LK022848">
    <property type="protein sequence ID" value="CDR07521.1"/>
    <property type="molecule type" value="Genomic_DNA"/>
</dbReference>
<sequence>MASIDMPIDMPRGMSRRRLLAASSAGIAGLALSACARGSMSRPAPADVVSVFNDNPTWSPGFRAAGRKLRPLSGFRLAPRAVPNVSNYQQIVRMSAQTDSTADLLKWWNGYRLRDIARAGILADVTEAWDEAARRGWSDDSALRETFTHEGRQYGVPLYKSYYVVFHSRSVFKRLGVDVPTTWQQFLDIVDAAHAKGITPISSGGATTWESSIWFQQLVNGLDHRFYLDLTAGRASYTDDVCRRAMALWSDLYRRGAFSSPDATTTDLPGQFTQGRTAMCLYGAWNTGAFLDAGVKDADLGAFLLPPPPGGNRSVLVESGVLAVSAQAHKRDAALAVARAWLDPAVQTAWTGFLRDTSADPGVVPNVGTVRQVAAQVRRERPKEAIRYWEASPPVLIEGNVQDLSAFMIDPTPAKATRTLTNMQHRADKEWKVWTS</sequence>
<organism evidence="1">
    <name type="scientific">Streptomyces iranensis</name>
    <dbReference type="NCBI Taxonomy" id="576784"/>
    <lineage>
        <taxon>Bacteria</taxon>
        <taxon>Bacillati</taxon>
        <taxon>Actinomycetota</taxon>
        <taxon>Actinomycetes</taxon>
        <taxon>Kitasatosporales</taxon>
        <taxon>Streptomycetaceae</taxon>
        <taxon>Streptomyces</taxon>
        <taxon>Streptomyces violaceusniger group</taxon>
    </lineage>
</organism>
<dbReference type="Proteomes" id="UP000756710">
    <property type="component" value="Unassembled WGS sequence"/>
</dbReference>
<evidence type="ECO:0000313" key="1">
    <source>
        <dbReference type="EMBL" id="CDR07521.1"/>
    </source>
</evidence>
<dbReference type="PANTHER" id="PTHR43649">
    <property type="entry name" value="ARABINOSE-BINDING PROTEIN-RELATED"/>
    <property type="match status" value="1"/>
</dbReference>
<reference evidence="1" key="1">
    <citation type="submission" date="2014-05" db="EMBL/GenBank/DDBJ databases">
        <authorList>
            <person name="Horn Fabian"/>
        </authorList>
    </citation>
    <scope>NUCLEOTIDE SEQUENCE</scope>
</reference>
<dbReference type="EMBL" id="JAGGLR010000008">
    <property type="protein sequence ID" value="MBP2062283.1"/>
    <property type="molecule type" value="Genomic_DNA"/>
</dbReference>
<dbReference type="InterPro" id="IPR006311">
    <property type="entry name" value="TAT_signal"/>
</dbReference>
<reference evidence="2 3" key="2">
    <citation type="submission" date="2021-03" db="EMBL/GenBank/DDBJ databases">
        <title>Genomic Encyclopedia of Type Strains, Phase IV (KMG-IV): sequencing the most valuable type-strain genomes for metagenomic binning, comparative biology and taxonomic classification.</title>
        <authorList>
            <person name="Goeker M."/>
        </authorList>
    </citation>
    <scope>NUCLEOTIDE SEQUENCE [LARGE SCALE GENOMIC DNA]</scope>
    <source>
        <strain evidence="2 3">DSM 41954</strain>
    </source>
</reference>
<keyword evidence="2" id="KW-0813">Transport</keyword>
<evidence type="ECO:0000313" key="2">
    <source>
        <dbReference type="EMBL" id="MBP2062283.1"/>
    </source>
</evidence>
<dbReference type="SUPFAM" id="SSF53850">
    <property type="entry name" value="Periplasmic binding protein-like II"/>
    <property type="match status" value="1"/>
</dbReference>
<evidence type="ECO:0000313" key="3">
    <source>
        <dbReference type="Proteomes" id="UP000756710"/>
    </source>
</evidence>
<dbReference type="InterPro" id="IPR006059">
    <property type="entry name" value="SBP"/>
</dbReference>
<name>A0A060ZNS9_9ACTN</name>
<dbReference type="AlphaFoldDB" id="A0A060ZNS9"/>